<evidence type="ECO:0000313" key="6">
    <source>
        <dbReference type="RefSeq" id="XP_034231104.1"/>
    </source>
</evidence>
<dbReference type="RefSeq" id="XP_034231103.1">
    <property type="nucleotide sequence ID" value="XM_034375212.1"/>
</dbReference>
<accession>A0A6P8XVT8</accession>
<dbReference type="RefSeq" id="XP_034231106.1">
    <property type="nucleotide sequence ID" value="XM_034375215.1"/>
</dbReference>
<dbReference type="RefSeq" id="XP_034231104.1">
    <property type="nucleotide sequence ID" value="XM_034375213.1"/>
</dbReference>
<evidence type="ECO:0000259" key="1">
    <source>
        <dbReference type="PROSITE" id="PS50181"/>
    </source>
</evidence>
<reference evidence="3 4" key="1">
    <citation type="submission" date="2025-04" db="UniProtKB">
        <authorList>
            <consortium name="RefSeq"/>
        </authorList>
    </citation>
    <scope>IDENTIFICATION</scope>
    <source>
        <tissue evidence="3 4">Total insect</tissue>
    </source>
</reference>
<dbReference type="SUPFAM" id="SSF52047">
    <property type="entry name" value="RNI-like"/>
    <property type="match status" value="1"/>
</dbReference>
<dbReference type="SMART" id="SM00256">
    <property type="entry name" value="FBOX"/>
    <property type="match status" value="1"/>
</dbReference>
<dbReference type="AlphaFoldDB" id="A0A6P8XVT8"/>
<dbReference type="RefSeq" id="XP_034231110.1">
    <property type="nucleotide sequence ID" value="XM_034375219.1"/>
</dbReference>
<dbReference type="RefSeq" id="XP_034231108.1">
    <property type="nucleotide sequence ID" value="XM_034375217.1"/>
</dbReference>
<evidence type="ECO:0000313" key="2">
    <source>
        <dbReference type="Proteomes" id="UP000515158"/>
    </source>
</evidence>
<evidence type="ECO:0000313" key="7">
    <source>
        <dbReference type="RefSeq" id="XP_034231106.1"/>
    </source>
</evidence>
<evidence type="ECO:0000313" key="9">
    <source>
        <dbReference type="RefSeq" id="XP_034231108.1"/>
    </source>
</evidence>
<dbReference type="Proteomes" id="UP000515158">
    <property type="component" value="Unplaced"/>
</dbReference>
<dbReference type="PROSITE" id="PS50181">
    <property type="entry name" value="FBOX"/>
    <property type="match status" value="1"/>
</dbReference>
<dbReference type="KEGG" id="tpal:117639496"/>
<proteinExistence type="predicted"/>
<feature type="domain" description="F-box" evidence="1">
    <location>
        <begin position="56"/>
        <end position="102"/>
    </location>
</feature>
<dbReference type="Pfam" id="PF12937">
    <property type="entry name" value="F-box-like"/>
    <property type="match status" value="1"/>
</dbReference>
<evidence type="ECO:0000313" key="4">
    <source>
        <dbReference type="RefSeq" id="XP_034231102.1"/>
    </source>
</evidence>
<dbReference type="RefSeq" id="XP_034231101.1">
    <property type="nucleotide sequence ID" value="XM_034375210.1"/>
</dbReference>
<keyword evidence="2" id="KW-1185">Reference proteome</keyword>
<evidence type="ECO:0000313" key="11">
    <source>
        <dbReference type="RefSeq" id="XP_034231110.1"/>
    </source>
</evidence>
<organism evidence="5">
    <name type="scientific">Thrips palmi</name>
    <name type="common">Melon thrips</name>
    <dbReference type="NCBI Taxonomy" id="161013"/>
    <lineage>
        <taxon>Eukaryota</taxon>
        <taxon>Metazoa</taxon>
        <taxon>Ecdysozoa</taxon>
        <taxon>Arthropoda</taxon>
        <taxon>Hexapoda</taxon>
        <taxon>Insecta</taxon>
        <taxon>Pterygota</taxon>
        <taxon>Neoptera</taxon>
        <taxon>Paraneoptera</taxon>
        <taxon>Thysanoptera</taxon>
        <taxon>Terebrantia</taxon>
        <taxon>Thripoidea</taxon>
        <taxon>Thripidae</taxon>
        <taxon>Thrips</taxon>
    </lineage>
</organism>
<evidence type="ECO:0000313" key="12">
    <source>
        <dbReference type="RefSeq" id="XP_034231112.1"/>
    </source>
</evidence>
<dbReference type="RefSeq" id="XP_034231107.1">
    <property type="nucleotide sequence ID" value="XM_034375216.1"/>
</dbReference>
<evidence type="ECO:0000313" key="3">
    <source>
        <dbReference type="RefSeq" id="XP_034231101.1"/>
    </source>
</evidence>
<evidence type="ECO:0000313" key="10">
    <source>
        <dbReference type="RefSeq" id="XP_034231109.1"/>
    </source>
</evidence>
<gene>
    <name evidence="3 4 5 6 7 8 9 10 11 12" type="primary">LOC117639496</name>
</gene>
<dbReference type="InterPro" id="IPR036047">
    <property type="entry name" value="F-box-like_dom_sf"/>
</dbReference>
<dbReference type="RefSeq" id="XP_034231102.1">
    <property type="nucleotide sequence ID" value="XM_034375211.1"/>
</dbReference>
<dbReference type="GeneID" id="117639496"/>
<evidence type="ECO:0000313" key="5">
    <source>
        <dbReference type="RefSeq" id="XP_034231103.1"/>
    </source>
</evidence>
<dbReference type="RefSeq" id="XP_034231112.1">
    <property type="nucleotide sequence ID" value="XM_034375221.1"/>
</dbReference>
<dbReference type="SUPFAM" id="SSF81383">
    <property type="entry name" value="F-box domain"/>
    <property type="match status" value="1"/>
</dbReference>
<name>A0A6P8XVT8_THRPL</name>
<dbReference type="Gene3D" id="3.80.10.10">
    <property type="entry name" value="Ribonuclease Inhibitor"/>
    <property type="match status" value="1"/>
</dbReference>
<sequence length="461" mass="51926">MDGRRSTTRAAAAAAEKRSRAAEFFDCDGARRKRPMTRRQAEVFSQCDQTVQDYEHNVVDVLPDEALLLVFARMASVDLLPLRLVCRRWDELILTPAVWSRRRLCFPSMALEDIGSSNAFQAAFVLYCAPAMDTVDLELDCSHKHRPITPALLRGRCMVRALRCSLTLKEESADTLYDFFRRVQPSLQSLNVELNSSGLGVNAVLANVLGILDGTPLTTLALRCGRRSRFLLPAQDFQFRKLQSLQTLLVDDRVLALDLQKGLVHLNQNSLRQVTCYPELLPALAECPRLREVTVTASSSLRDLHKLTTLEALALRWTDPCQAEHIRDYFDGVDAVEGFKLPSEMHLIVADWYISPAVLTGIGKGLSKFTTLTYVRGLGPAGNLDFISPMDSLINFRVRAYSINNSWADLRSSSLRKIELLDPGHKTEAWQRWLMAKLPAMEITIRKSRPAFLRGFGYNEL</sequence>
<evidence type="ECO:0000313" key="8">
    <source>
        <dbReference type="RefSeq" id="XP_034231107.1"/>
    </source>
</evidence>
<dbReference type="InterPro" id="IPR001810">
    <property type="entry name" value="F-box_dom"/>
</dbReference>
<dbReference type="RefSeq" id="XP_034231109.1">
    <property type="nucleotide sequence ID" value="XM_034375218.1"/>
</dbReference>
<protein>
    <submittedName>
        <fullName evidence="3 4">Uncharacterized protein LOC117639496</fullName>
    </submittedName>
</protein>
<dbReference type="InterPro" id="IPR032675">
    <property type="entry name" value="LRR_dom_sf"/>
</dbReference>